<evidence type="ECO:0000256" key="1">
    <source>
        <dbReference type="ARBA" id="ARBA00006484"/>
    </source>
</evidence>
<keyword evidence="3" id="KW-1185">Reference proteome</keyword>
<dbReference type="PANTHER" id="PTHR43975:SF2">
    <property type="entry name" value="EG:BACR7A4.14 PROTEIN-RELATED"/>
    <property type="match status" value="1"/>
</dbReference>
<dbReference type="PRINTS" id="PR00080">
    <property type="entry name" value="SDRFAMILY"/>
</dbReference>
<comment type="caution">
    <text evidence="2">The sequence shown here is derived from an EMBL/GenBank/DDBJ whole genome shotgun (WGS) entry which is preliminary data.</text>
</comment>
<dbReference type="SUPFAM" id="SSF51735">
    <property type="entry name" value="NAD(P)-binding Rossmann-fold domains"/>
    <property type="match status" value="1"/>
</dbReference>
<reference evidence="3" key="1">
    <citation type="submission" date="2018-08" db="EMBL/GenBank/DDBJ databases">
        <authorList>
            <person name="Liu Z.-W."/>
            <person name="Du Z.-J."/>
        </authorList>
    </citation>
    <scope>NUCLEOTIDE SEQUENCE [LARGE SCALE GENOMIC DNA]</scope>
    <source>
        <strain evidence="3">H4X</strain>
    </source>
</reference>
<sequence length="287" mass="30619">MDFKNKIAIVTGGATGIGEAVAKKLASQGATVVVVGLADDPVAEVVKEIQEDYGTEAFGLTKNIGHKNEAEETIKATIEKYGKLDILISNAGIMPEFNPVADFSDEKFDFLLEANIRSMFYITRAAIPELRKTQGCIVASGSVAGLKGLPESASYAGSKAWIHGFMKSLAVEEGPNGVRVNVVCPGPINTEMTQAEVGAVPEDAETMMRTTTVFGRRGTTEEAANFYAFLASDEASFITGGLHVVDGANLLLSGPTGKQAKENLKQYPKVKLNLKHEVEPERTYGVS</sequence>
<organism evidence="2 3">
    <name type="scientific">Pontibacter diazotrophicus</name>
    <dbReference type="NCBI Taxonomy" id="1400979"/>
    <lineage>
        <taxon>Bacteria</taxon>
        <taxon>Pseudomonadati</taxon>
        <taxon>Bacteroidota</taxon>
        <taxon>Cytophagia</taxon>
        <taxon>Cytophagales</taxon>
        <taxon>Hymenobacteraceae</taxon>
        <taxon>Pontibacter</taxon>
    </lineage>
</organism>
<comment type="similarity">
    <text evidence="1">Belongs to the short-chain dehydrogenases/reductases (SDR) family.</text>
</comment>
<dbReference type="InterPro" id="IPR036291">
    <property type="entry name" value="NAD(P)-bd_dom_sf"/>
</dbReference>
<accession>A0A3D8LAC4</accession>
<dbReference type="FunFam" id="3.40.50.720:FF:000084">
    <property type="entry name" value="Short-chain dehydrogenase reductase"/>
    <property type="match status" value="1"/>
</dbReference>
<dbReference type="Pfam" id="PF13561">
    <property type="entry name" value="adh_short_C2"/>
    <property type="match status" value="1"/>
</dbReference>
<gene>
    <name evidence="2" type="ORF">DXT99_15155</name>
</gene>
<dbReference type="OrthoDB" id="9804104at2"/>
<evidence type="ECO:0000313" key="3">
    <source>
        <dbReference type="Proteomes" id="UP000256708"/>
    </source>
</evidence>
<dbReference type="NCBIfam" id="NF005559">
    <property type="entry name" value="PRK07231.1"/>
    <property type="match status" value="1"/>
</dbReference>
<dbReference type="AlphaFoldDB" id="A0A3D8LAC4"/>
<name>A0A3D8LAC4_9BACT</name>
<evidence type="ECO:0000313" key="2">
    <source>
        <dbReference type="EMBL" id="RDV14266.1"/>
    </source>
</evidence>
<protein>
    <submittedName>
        <fullName evidence="2">SDR family NAD(P)-dependent oxidoreductase</fullName>
    </submittedName>
</protein>
<dbReference type="Gene3D" id="3.40.50.720">
    <property type="entry name" value="NAD(P)-binding Rossmann-like Domain"/>
    <property type="match status" value="1"/>
</dbReference>
<proteinExistence type="inferred from homology"/>
<dbReference type="RefSeq" id="WP_115566423.1">
    <property type="nucleotide sequence ID" value="NZ_QRGR01000016.1"/>
</dbReference>
<dbReference type="InterPro" id="IPR002347">
    <property type="entry name" value="SDR_fam"/>
</dbReference>
<dbReference type="PANTHER" id="PTHR43975">
    <property type="entry name" value="ZGC:101858"/>
    <property type="match status" value="1"/>
</dbReference>
<dbReference type="PRINTS" id="PR00081">
    <property type="entry name" value="GDHRDH"/>
</dbReference>
<dbReference type="Proteomes" id="UP000256708">
    <property type="component" value="Unassembled WGS sequence"/>
</dbReference>
<dbReference type="EMBL" id="QRGR01000016">
    <property type="protein sequence ID" value="RDV14266.1"/>
    <property type="molecule type" value="Genomic_DNA"/>
</dbReference>
<dbReference type="CDD" id="cd05233">
    <property type="entry name" value="SDR_c"/>
    <property type="match status" value="1"/>
</dbReference>